<evidence type="ECO:0000256" key="2">
    <source>
        <dbReference type="ARBA" id="ARBA00022692"/>
    </source>
</evidence>
<organism evidence="6">
    <name type="scientific">Oppiella nova</name>
    <dbReference type="NCBI Taxonomy" id="334625"/>
    <lineage>
        <taxon>Eukaryota</taxon>
        <taxon>Metazoa</taxon>
        <taxon>Ecdysozoa</taxon>
        <taxon>Arthropoda</taxon>
        <taxon>Chelicerata</taxon>
        <taxon>Arachnida</taxon>
        <taxon>Acari</taxon>
        <taxon>Acariformes</taxon>
        <taxon>Sarcoptiformes</taxon>
        <taxon>Oribatida</taxon>
        <taxon>Brachypylina</taxon>
        <taxon>Oppioidea</taxon>
        <taxon>Oppiidae</taxon>
        <taxon>Oppiella</taxon>
    </lineage>
</organism>
<dbReference type="InterPro" id="IPR011701">
    <property type="entry name" value="MFS"/>
</dbReference>
<evidence type="ECO:0000256" key="3">
    <source>
        <dbReference type="ARBA" id="ARBA00022989"/>
    </source>
</evidence>
<dbReference type="Proteomes" id="UP000728032">
    <property type="component" value="Unassembled WGS sequence"/>
</dbReference>
<evidence type="ECO:0008006" key="8">
    <source>
        <dbReference type="Google" id="ProtNLM"/>
    </source>
</evidence>
<keyword evidence="3 5" id="KW-1133">Transmembrane helix</keyword>
<dbReference type="SUPFAM" id="SSF103473">
    <property type="entry name" value="MFS general substrate transporter"/>
    <property type="match status" value="2"/>
</dbReference>
<reference evidence="6" key="1">
    <citation type="submission" date="2020-11" db="EMBL/GenBank/DDBJ databases">
        <authorList>
            <person name="Tran Van P."/>
        </authorList>
    </citation>
    <scope>NUCLEOTIDE SEQUENCE</scope>
</reference>
<name>A0A7R9MFS3_9ACAR</name>
<protein>
    <recommendedName>
        <fullName evidence="8">Inorganic phosphate cotransporter</fullName>
    </recommendedName>
</protein>
<dbReference type="OrthoDB" id="6506962at2759"/>
<feature type="transmembrane region" description="Helical" evidence="5">
    <location>
        <begin position="91"/>
        <end position="115"/>
    </location>
</feature>
<evidence type="ECO:0000313" key="7">
    <source>
        <dbReference type="Proteomes" id="UP000728032"/>
    </source>
</evidence>
<accession>A0A7R9MFS3</accession>
<keyword evidence="7" id="KW-1185">Reference proteome</keyword>
<keyword evidence="2 5" id="KW-0812">Transmembrane</keyword>
<evidence type="ECO:0000256" key="1">
    <source>
        <dbReference type="ARBA" id="ARBA00004141"/>
    </source>
</evidence>
<evidence type="ECO:0000256" key="4">
    <source>
        <dbReference type="ARBA" id="ARBA00023136"/>
    </source>
</evidence>
<gene>
    <name evidence="6" type="ORF">ONB1V03_LOCUS15865</name>
</gene>
<dbReference type="PANTHER" id="PTHR11662:SF399">
    <property type="entry name" value="FI19708P1-RELATED"/>
    <property type="match status" value="1"/>
</dbReference>
<dbReference type="Gene3D" id="1.20.1250.20">
    <property type="entry name" value="MFS general substrate transporter like domains"/>
    <property type="match status" value="2"/>
</dbReference>
<dbReference type="InterPro" id="IPR036259">
    <property type="entry name" value="MFS_trans_sf"/>
</dbReference>
<dbReference type="GO" id="GO:0006820">
    <property type="term" value="P:monoatomic anion transport"/>
    <property type="evidence" value="ECO:0007669"/>
    <property type="project" value="TreeGrafter"/>
</dbReference>
<evidence type="ECO:0000256" key="5">
    <source>
        <dbReference type="SAM" id="Phobius"/>
    </source>
</evidence>
<proteinExistence type="predicted"/>
<dbReference type="EMBL" id="OC931777">
    <property type="protein sequence ID" value="CAD7659269.1"/>
    <property type="molecule type" value="Genomic_DNA"/>
</dbReference>
<dbReference type="EMBL" id="CAJPVJ010016952">
    <property type="protein sequence ID" value="CAG2176431.1"/>
    <property type="molecule type" value="Genomic_DNA"/>
</dbReference>
<dbReference type="InterPro" id="IPR050382">
    <property type="entry name" value="MFS_Na/Anion_cotransporter"/>
</dbReference>
<evidence type="ECO:0000313" key="6">
    <source>
        <dbReference type="EMBL" id="CAD7659269.1"/>
    </source>
</evidence>
<keyword evidence="4 5" id="KW-0472">Membrane</keyword>
<comment type="subcellular location">
    <subcellularLocation>
        <location evidence="1">Membrane</location>
        <topology evidence="1">Multi-pass membrane protein</topology>
    </subcellularLocation>
</comment>
<feature type="non-terminal residue" evidence="6">
    <location>
        <position position="1"/>
    </location>
</feature>
<sequence>SVLFPACYALIAKWTPEHERSAILSLPLIGGNIGTIVTSALTGYLTEEGFAGGWPSVFYVSAEQGVFLYGLRGGGDVPVDADMTSNYMGTVFAIANSIAFTCGIITPLVIGVIVGDTNEHTRRQWGYVFYMSAALNIFGGLVFIIFGSAKQQPWDIQPDNDRHLELTYVHRYPAQCRQINMLCDIK</sequence>
<dbReference type="GO" id="GO:0016020">
    <property type="term" value="C:membrane"/>
    <property type="evidence" value="ECO:0007669"/>
    <property type="project" value="UniProtKB-SubCell"/>
</dbReference>
<dbReference type="AlphaFoldDB" id="A0A7R9MFS3"/>
<feature type="transmembrane region" description="Helical" evidence="5">
    <location>
        <begin position="127"/>
        <end position="146"/>
    </location>
</feature>
<dbReference type="GO" id="GO:0022857">
    <property type="term" value="F:transmembrane transporter activity"/>
    <property type="evidence" value="ECO:0007669"/>
    <property type="project" value="InterPro"/>
</dbReference>
<dbReference type="Pfam" id="PF07690">
    <property type="entry name" value="MFS_1"/>
    <property type="match status" value="1"/>
</dbReference>
<dbReference type="PANTHER" id="PTHR11662">
    <property type="entry name" value="SOLUTE CARRIER FAMILY 17"/>
    <property type="match status" value="1"/>
</dbReference>